<name>A0A4Z1IXI8_9HELO</name>
<evidence type="ECO:0000313" key="1">
    <source>
        <dbReference type="EMBL" id="TGO66178.1"/>
    </source>
</evidence>
<evidence type="ECO:0000313" key="2">
    <source>
        <dbReference type="Proteomes" id="UP000297452"/>
    </source>
</evidence>
<dbReference type="Proteomes" id="UP000297452">
    <property type="component" value="Unassembled WGS sequence"/>
</dbReference>
<keyword evidence="2" id="KW-1185">Reference proteome</keyword>
<gene>
    <name evidence="1" type="ORF">BOTNAR_0066g00180</name>
</gene>
<dbReference type="EMBL" id="PQXJ01000066">
    <property type="protein sequence ID" value="TGO66178.1"/>
    <property type="molecule type" value="Genomic_DNA"/>
</dbReference>
<accession>A0A4Z1IXI8</accession>
<dbReference type="AlphaFoldDB" id="A0A4Z1IXI8"/>
<organism evidence="1 2">
    <name type="scientific">Botryotinia narcissicola</name>
    <dbReference type="NCBI Taxonomy" id="278944"/>
    <lineage>
        <taxon>Eukaryota</taxon>
        <taxon>Fungi</taxon>
        <taxon>Dikarya</taxon>
        <taxon>Ascomycota</taxon>
        <taxon>Pezizomycotina</taxon>
        <taxon>Leotiomycetes</taxon>
        <taxon>Helotiales</taxon>
        <taxon>Sclerotiniaceae</taxon>
        <taxon>Botryotinia</taxon>
    </lineage>
</organism>
<proteinExistence type="predicted"/>
<protein>
    <submittedName>
        <fullName evidence="1">Uncharacterized protein</fullName>
    </submittedName>
</protein>
<comment type="caution">
    <text evidence="1">The sequence shown here is derived from an EMBL/GenBank/DDBJ whole genome shotgun (WGS) entry which is preliminary data.</text>
</comment>
<reference evidence="1 2" key="1">
    <citation type="submission" date="2017-12" db="EMBL/GenBank/DDBJ databases">
        <title>Comparative genomics of Botrytis spp.</title>
        <authorList>
            <person name="Valero-Jimenez C.A."/>
            <person name="Tapia P."/>
            <person name="Veloso J."/>
            <person name="Silva-Moreno E."/>
            <person name="Staats M."/>
            <person name="Valdes J.H."/>
            <person name="Van Kan J.A.L."/>
        </authorList>
    </citation>
    <scope>NUCLEOTIDE SEQUENCE [LARGE SCALE GENOMIC DNA]</scope>
    <source>
        <strain evidence="1 2">MUCL2120</strain>
    </source>
</reference>
<sequence length="65" mass="6948">MGVFPTVLGVSVVALAKHDAKENEVVFILLILLSVRSPQTRPKTSIASATPSSLRGRVLYESAEP</sequence>